<dbReference type="EMBL" id="ML120457">
    <property type="protein sequence ID" value="RPA93232.1"/>
    <property type="molecule type" value="Genomic_DNA"/>
</dbReference>
<evidence type="ECO:0000259" key="7">
    <source>
        <dbReference type="Pfam" id="PF04998"/>
    </source>
</evidence>
<feature type="non-terminal residue" evidence="8">
    <location>
        <position position="1"/>
    </location>
</feature>
<evidence type="ECO:0000256" key="4">
    <source>
        <dbReference type="ARBA" id="ARBA00022679"/>
    </source>
</evidence>
<dbReference type="PANTHER" id="PTHR19376:SF11">
    <property type="entry name" value="DNA-DIRECTED RNA POLYMERASE I SUBUNIT RPA1"/>
    <property type="match status" value="1"/>
</dbReference>
<keyword evidence="6" id="KW-0804">Transcription</keyword>
<organism evidence="8 9">
    <name type="scientific">Choiromyces venosus 120613-1</name>
    <dbReference type="NCBI Taxonomy" id="1336337"/>
    <lineage>
        <taxon>Eukaryota</taxon>
        <taxon>Fungi</taxon>
        <taxon>Dikarya</taxon>
        <taxon>Ascomycota</taxon>
        <taxon>Pezizomycotina</taxon>
        <taxon>Pezizomycetes</taxon>
        <taxon>Pezizales</taxon>
        <taxon>Tuberaceae</taxon>
        <taxon>Choiromyces</taxon>
    </lineage>
</organism>
<dbReference type="SUPFAM" id="SSF64484">
    <property type="entry name" value="beta and beta-prime subunits of DNA dependent RNA-polymerase"/>
    <property type="match status" value="1"/>
</dbReference>
<gene>
    <name evidence="8" type="ORF">L873DRAFT_1706357</name>
</gene>
<evidence type="ECO:0000313" key="9">
    <source>
        <dbReference type="Proteomes" id="UP000276215"/>
    </source>
</evidence>
<accession>A0A3N4J4I9</accession>
<keyword evidence="5" id="KW-0548">Nucleotidyltransferase</keyword>
<dbReference type="GO" id="GO:0003677">
    <property type="term" value="F:DNA binding"/>
    <property type="evidence" value="ECO:0007669"/>
    <property type="project" value="InterPro"/>
</dbReference>
<dbReference type="GO" id="GO:0005736">
    <property type="term" value="C:RNA polymerase I complex"/>
    <property type="evidence" value="ECO:0007669"/>
    <property type="project" value="TreeGrafter"/>
</dbReference>
<reference evidence="8 9" key="1">
    <citation type="journal article" date="2018" name="Nat. Ecol. Evol.">
        <title>Pezizomycetes genomes reveal the molecular basis of ectomycorrhizal truffle lifestyle.</title>
        <authorList>
            <person name="Murat C."/>
            <person name="Payen T."/>
            <person name="Noel B."/>
            <person name="Kuo A."/>
            <person name="Morin E."/>
            <person name="Chen J."/>
            <person name="Kohler A."/>
            <person name="Krizsan K."/>
            <person name="Balestrini R."/>
            <person name="Da Silva C."/>
            <person name="Montanini B."/>
            <person name="Hainaut M."/>
            <person name="Levati E."/>
            <person name="Barry K.W."/>
            <person name="Belfiori B."/>
            <person name="Cichocki N."/>
            <person name="Clum A."/>
            <person name="Dockter R.B."/>
            <person name="Fauchery L."/>
            <person name="Guy J."/>
            <person name="Iotti M."/>
            <person name="Le Tacon F."/>
            <person name="Lindquist E.A."/>
            <person name="Lipzen A."/>
            <person name="Malagnac F."/>
            <person name="Mello A."/>
            <person name="Molinier V."/>
            <person name="Miyauchi S."/>
            <person name="Poulain J."/>
            <person name="Riccioni C."/>
            <person name="Rubini A."/>
            <person name="Sitrit Y."/>
            <person name="Splivallo R."/>
            <person name="Traeger S."/>
            <person name="Wang M."/>
            <person name="Zifcakova L."/>
            <person name="Wipf D."/>
            <person name="Zambonelli A."/>
            <person name="Paolocci F."/>
            <person name="Nowrousian M."/>
            <person name="Ottonello S."/>
            <person name="Baldrian P."/>
            <person name="Spatafora J.W."/>
            <person name="Henrissat B."/>
            <person name="Nagy L.G."/>
            <person name="Aury J.M."/>
            <person name="Wincker P."/>
            <person name="Grigoriev I.V."/>
            <person name="Bonfante P."/>
            <person name="Martin F.M."/>
        </authorList>
    </citation>
    <scope>NUCLEOTIDE SEQUENCE [LARGE SCALE GENOMIC DNA]</scope>
    <source>
        <strain evidence="8 9">120613-1</strain>
    </source>
</reference>
<dbReference type="AlphaFoldDB" id="A0A3N4J4I9"/>
<keyword evidence="4" id="KW-0808">Transferase</keyword>
<evidence type="ECO:0000256" key="6">
    <source>
        <dbReference type="ARBA" id="ARBA00023163"/>
    </source>
</evidence>
<protein>
    <recommendedName>
        <fullName evidence="2">DNA-directed RNA polymerase</fullName>
        <ecNumber evidence="2">2.7.7.6</ecNumber>
    </recommendedName>
</protein>
<keyword evidence="3" id="KW-0240">DNA-directed RNA polymerase</keyword>
<sequence length="108" mass="11616">ARANIIKEMNIVFGGHGISVDSRHLNLIADIMTHGCSFTPFNRQELKTSVSPFLKMSFETTCNSLTEAVGEWDFDNITSPSLRIVLGKLSGVGSGSFDVLVGGLEGVQ</sequence>
<dbReference type="InterPro" id="IPR007081">
    <property type="entry name" value="RNA_pol_Rpb1_5"/>
</dbReference>
<dbReference type="GO" id="GO:0003899">
    <property type="term" value="F:DNA-directed RNA polymerase activity"/>
    <property type="evidence" value="ECO:0007669"/>
    <property type="project" value="UniProtKB-EC"/>
</dbReference>
<feature type="domain" description="RNA polymerase Rpb1" evidence="7">
    <location>
        <begin position="1"/>
        <end position="48"/>
    </location>
</feature>
<name>A0A3N4J4I9_9PEZI</name>
<dbReference type="OrthoDB" id="270392at2759"/>
<dbReference type="PANTHER" id="PTHR19376">
    <property type="entry name" value="DNA-DIRECTED RNA POLYMERASE"/>
    <property type="match status" value="1"/>
</dbReference>
<dbReference type="GO" id="GO:0006351">
    <property type="term" value="P:DNA-templated transcription"/>
    <property type="evidence" value="ECO:0007669"/>
    <property type="project" value="InterPro"/>
</dbReference>
<dbReference type="Proteomes" id="UP000276215">
    <property type="component" value="Unassembled WGS sequence"/>
</dbReference>
<proteinExistence type="inferred from homology"/>
<dbReference type="Pfam" id="PF04998">
    <property type="entry name" value="RNA_pol_Rpb1_5"/>
    <property type="match status" value="1"/>
</dbReference>
<dbReference type="InterPro" id="IPR045867">
    <property type="entry name" value="DNA-dir_RpoC_beta_prime"/>
</dbReference>
<evidence type="ECO:0000313" key="8">
    <source>
        <dbReference type="EMBL" id="RPA93232.1"/>
    </source>
</evidence>
<comment type="similarity">
    <text evidence="1">Belongs to the RNA polymerase beta' chain family.</text>
</comment>
<dbReference type="EC" id="2.7.7.6" evidence="2"/>
<evidence type="ECO:0000256" key="1">
    <source>
        <dbReference type="ARBA" id="ARBA00006460"/>
    </source>
</evidence>
<dbReference type="STRING" id="1336337.A0A3N4J4I9"/>
<evidence type="ECO:0000256" key="3">
    <source>
        <dbReference type="ARBA" id="ARBA00022478"/>
    </source>
</evidence>
<evidence type="ECO:0000256" key="2">
    <source>
        <dbReference type="ARBA" id="ARBA00012418"/>
    </source>
</evidence>
<evidence type="ECO:0000256" key="5">
    <source>
        <dbReference type="ARBA" id="ARBA00022695"/>
    </source>
</evidence>
<keyword evidence="9" id="KW-1185">Reference proteome</keyword>